<dbReference type="OrthoDB" id="3998183at2"/>
<accession>A0A401YHI8</accession>
<dbReference type="InterPro" id="IPR036505">
    <property type="entry name" value="Amidase/PGRP_sf"/>
</dbReference>
<dbReference type="AlphaFoldDB" id="A0A401YHI8"/>
<proteinExistence type="predicted"/>
<gene>
    <name evidence="2" type="ORF">EHYA_01740</name>
</gene>
<evidence type="ECO:0000259" key="1">
    <source>
        <dbReference type="Pfam" id="PF01510"/>
    </source>
</evidence>
<feature type="domain" description="N-acetylmuramoyl-L-alanine amidase" evidence="1">
    <location>
        <begin position="24"/>
        <end position="155"/>
    </location>
</feature>
<organism evidence="2 3">
    <name type="scientific">Embleya hyalina</name>
    <dbReference type="NCBI Taxonomy" id="516124"/>
    <lineage>
        <taxon>Bacteria</taxon>
        <taxon>Bacillati</taxon>
        <taxon>Actinomycetota</taxon>
        <taxon>Actinomycetes</taxon>
        <taxon>Kitasatosporales</taxon>
        <taxon>Streptomycetaceae</taxon>
        <taxon>Embleya</taxon>
    </lineage>
</organism>
<comment type="caution">
    <text evidence="2">The sequence shown here is derived from an EMBL/GenBank/DDBJ whole genome shotgun (WGS) entry which is preliminary data.</text>
</comment>
<dbReference type="SUPFAM" id="SSF55846">
    <property type="entry name" value="N-acetylmuramoyl-L-alanine amidase-like"/>
    <property type="match status" value="1"/>
</dbReference>
<sequence length="249" mass="27579">MAWYSGATKRELQPESDAQPVIRPTQLILHSIAAPWSGERMYEYWRDSTNLESHFGCAYDGGLFQFVGTETRADANASANRRADGTGAVSVETASNLEHTDPWTDAQVASLIRLGVWMHQQHGVPLRICRTWDDPGFGYHRLFVQWSVGGTACPGDARVRQFRDQIFPGIVARATGATNPQEDDMPSAQEIAAAVWAFTVPNEAANDAPVSTGTIMEWRDEQTLETWRRIDKLTAAVTELTAEVKKGRA</sequence>
<protein>
    <recommendedName>
        <fullName evidence="1">N-acetylmuramoyl-L-alanine amidase domain-containing protein</fullName>
    </recommendedName>
</protein>
<dbReference type="InterPro" id="IPR002502">
    <property type="entry name" value="Amidase_domain"/>
</dbReference>
<evidence type="ECO:0000313" key="3">
    <source>
        <dbReference type="Proteomes" id="UP000286931"/>
    </source>
</evidence>
<dbReference type="GO" id="GO:0009253">
    <property type="term" value="P:peptidoglycan catabolic process"/>
    <property type="evidence" value="ECO:0007669"/>
    <property type="project" value="InterPro"/>
</dbReference>
<dbReference type="Pfam" id="PF01510">
    <property type="entry name" value="Amidase_2"/>
    <property type="match status" value="1"/>
</dbReference>
<dbReference type="Proteomes" id="UP000286931">
    <property type="component" value="Unassembled WGS sequence"/>
</dbReference>
<evidence type="ECO:0000313" key="2">
    <source>
        <dbReference type="EMBL" id="GCD94084.1"/>
    </source>
</evidence>
<dbReference type="GO" id="GO:0008745">
    <property type="term" value="F:N-acetylmuramoyl-L-alanine amidase activity"/>
    <property type="evidence" value="ECO:0007669"/>
    <property type="project" value="InterPro"/>
</dbReference>
<keyword evidence="3" id="KW-1185">Reference proteome</keyword>
<reference evidence="2 3" key="1">
    <citation type="submission" date="2018-12" db="EMBL/GenBank/DDBJ databases">
        <title>Draft genome sequence of Embleya hyalina NBRC 13850T.</title>
        <authorList>
            <person name="Komaki H."/>
            <person name="Hosoyama A."/>
            <person name="Kimura A."/>
            <person name="Ichikawa N."/>
            <person name="Tamura T."/>
        </authorList>
    </citation>
    <scope>NUCLEOTIDE SEQUENCE [LARGE SCALE GENOMIC DNA]</scope>
    <source>
        <strain evidence="2 3">NBRC 13850</strain>
    </source>
</reference>
<name>A0A401YHI8_9ACTN</name>
<dbReference type="EMBL" id="BIFH01000015">
    <property type="protein sequence ID" value="GCD94084.1"/>
    <property type="molecule type" value="Genomic_DNA"/>
</dbReference>
<dbReference type="RefSeq" id="WP_126636310.1">
    <property type="nucleotide sequence ID" value="NZ_BIFH01000015.1"/>
</dbReference>
<dbReference type="Gene3D" id="3.40.80.10">
    <property type="entry name" value="Peptidoglycan recognition protein-like"/>
    <property type="match status" value="1"/>
</dbReference>